<keyword evidence="2" id="KW-1185">Reference proteome</keyword>
<protein>
    <submittedName>
        <fullName evidence="1">10297_t:CDS:1</fullName>
    </submittedName>
</protein>
<dbReference type="Proteomes" id="UP000789396">
    <property type="component" value="Unassembled WGS sequence"/>
</dbReference>
<gene>
    <name evidence="1" type="ORF">RFULGI_LOCUS138</name>
</gene>
<name>A0A9N8YUQ2_9GLOM</name>
<dbReference type="EMBL" id="CAJVPZ010000018">
    <property type="protein sequence ID" value="CAG8449255.1"/>
    <property type="molecule type" value="Genomic_DNA"/>
</dbReference>
<proteinExistence type="predicted"/>
<sequence>MLEVDINKINIQGHGSGREFLEIYKFITLALSNLRLETWE</sequence>
<comment type="caution">
    <text evidence="1">The sequence shown here is derived from an EMBL/GenBank/DDBJ whole genome shotgun (WGS) entry which is preliminary data.</text>
</comment>
<accession>A0A9N8YUQ2</accession>
<organism evidence="1 2">
    <name type="scientific">Racocetra fulgida</name>
    <dbReference type="NCBI Taxonomy" id="60492"/>
    <lineage>
        <taxon>Eukaryota</taxon>
        <taxon>Fungi</taxon>
        <taxon>Fungi incertae sedis</taxon>
        <taxon>Mucoromycota</taxon>
        <taxon>Glomeromycotina</taxon>
        <taxon>Glomeromycetes</taxon>
        <taxon>Diversisporales</taxon>
        <taxon>Gigasporaceae</taxon>
        <taxon>Racocetra</taxon>
    </lineage>
</organism>
<dbReference type="AlphaFoldDB" id="A0A9N8YUQ2"/>
<evidence type="ECO:0000313" key="1">
    <source>
        <dbReference type="EMBL" id="CAG8449255.1"/>
    </source>
</evidence>
<evidence type="ECO:0000313" key="2">
    <source>
        <dbReference type="Proteomes" id="UP000789396"/>
    </source>
</evidence>
<reference evidence="1" key="1">
    <citation type="submission" date="2021-06" db="EMBL/GenBank/DDBJ databases">
        <authorList>
            <person name="Kallberg Y."/>
            <person name="Tangrot J."/>
            <person name="Rosling A."/>
        </authorList>
    </citation>
    <scope>NUCLEOTIDE SEQUENCE</scope>
    <source>
        <strain evidence="1">IN212</strain>
    </source>
</reference>